<accession>A0AAF0CRI2</accession>
<dbReference type="GO" id="GO:0003919">
    <property type="term" value="F:FMN adenylyltransferase activity"/>
    <property type="evidence" value="ECO:0007669"/>
    <property type="project" value="UniProtKB-UniRule"/>
</dbReference>
<evidence type="ECO:0000256" key="12">
    <source>
        <dbReference type="ARBA" id="ARBA00023268"/>
    </source>
</evidence>
<dbReference type="NCBIfam" id="TIGR00083">
    <property type="entry name" value="ribF"/>
    <property type="match status" value="1"/>
</dbReference>
<dbReference type="GO" id="GO:0008531">
    <property type="term" value="F:riboflavin kinase activity"/>
    <property type="evidence" value="ECO:0007669"/>
    <property type="project" value="UniProtKB-UniRule"/>
</dbReference>
<dbReference type="InterPro" id="IPR023465">
    <property type="entry name" value="Riboflavin_kinase_dom_sf"/>
</dbReference>
<comment type="catalytic activity">
    <reaction evidence="14 15">
        <text>FMN + ATP + H(+) = FAD + diphosphate</text>
        <dbReference type="Rhea" id="RHEA:17237"/>
        <dbReference type="ChEBI" id="CHEBI:15378"/>
        <dbReference type="ChEBI" id="CHEBI:30616"/>
        <dbReference type="ChEBI" id="CHEBI:33019"/>
        <dbReference type="ChEBI" id="CHEBI:57692"/>
        <dbReference type="ChEBI" id="CHEBI:58210"/>
        <dbReference type="EC" id="2.7.7.2"/>
    </reaction>
</comment>
<dbReference type="SUPFAM" id="SSF82114">
    <property type="entry name" value="Riboflavin kinase-like"/>
    <property type="match status" value="1"/>
</dbReference>
<dbReference type="Proteomes" id="UP001218638">
    <property type="component" value="Chromosome"/>
</dbReference>
<evidence type="ECO:0000313" key="18">
    <source>
        <dbReference type="Proteomes" id="UP001218638"/>
    </source>
</evidence>
<keyword evidence="18" id="KW-1185">Reference proteome</keyword>
<comment type="catalytic activity">
    <reaction evidence="13 15">
        <text>riboflavin + ATP = FMN + ADP + H(+)</text>
        <dbReference type="Rhea" id="RHEA:14357"/>
        <dbReference type="ChEBI" id="CHEBI:15378"/>
        <dbReference type="ChEBI" id="CHEBI:30616"/>
        <dbReference type="ChEBI" id="CHEBI:57986"/>
        <dbReference type="ChEBI" id="CHEBI:58210"/>
        <dbReference type="ChEBI" id="CHEBI:456216"/>
        <dbReference type="EC" id="2.7.1.26"/>
    </reaction>
</comment>
<dbReference type="Pfam" id="PF01687">
    <property type="entry name" value="Flavokinase"/>
    <property type="match status" value="1"/>
</dbReference>
<keyword evidence="6 15" id="KW-0808">Transferase</keyword>
<evidence type="ECO:0000256" key="14">
    <source>
        <dbReference type="ARBA" id="ARBA00049494"/>
    </source>
</evidence>
<evidence type="ECO:0000256" key="1">
    <source>
        <dbReference type="ARBA" id="ARBA00002121"/>
    </source>
</evidence>
<comment type="pathway">
    <text evidence="3 15">Cofactor biosynthesis; FMN biosynthesis; FMN from riboflavin (ATP route): step 1/1.</text>
</comment>
<dbReference type="KEGG" id="slom:PXH66_07620"/>
<dbReference type="InterPro" id="IPR015864">
    <property type="entry name" value="FAD_synthase"/>
</dbReference>
<keyword evidence="12" id="KW-0511">Multifunctional enzyme</keyword>
<organism evidence="17 18">
    <name type="scientific">Synoicihabitans lomoniglobus</name>
    <dbReference type="NCBI Taxonomy" id="2909285"/>
    <lineage>
        <taxon>Bacteria</taxon>
        <taxon>Pseudomonadati</taxon>
        <taxon>Verrucomicrobiota</taxon>
        <taxon>Opitutia</taxon>
        <taxon>Opitutales</taxon>
        <taxon>Opitutaceae</taxon>
        <taxon>Synoicihabitans</taxon>
    </lineage>
</organism>
<dbReference type="Pfam" id="PF06574">
    <property type="entry name" value="FAD_syn"/>
    <property type="match status" value="1"/>
</dbReference>
<evidence type="ECO:0000256" key="10">
    <source>
        <dbReference type="ARBA" id="ARBA00022827"/>
    </source>
</evidence>
<evidence type="ECO:0000259" key="16">
    <source>
        <dbReference type="SMART" id="SM00904"/>
    </source>
</evidence>
<dbReference type="EC" id="2.7.1.26" evidence="15"/>
<keyword evidence="8 15" id="KW-0547">Nucleotide-binding</keyword>
<keyword evidence="4 15" id="KW-0285">Flavoprotein</keyword>
<keyword evidence="10 15" id="KW-0274">FAD</keyword>
<dbReference type="Gene3D" id="2.40.30.30">
    <property type="entry name" value="Riboflavin kinase-like"/>
    <property type="match status" value="1"/>
</dbReference>
<keyword evidence="11 15" id="KW-0067">ATP-binding</keyword>
<dbReference type="PANTHER" id="PTHR22749">
    <property type="entry name" value="RIBOFLAVIN KINASE/FMN ADENYLYLTRANSFERASE"/>
    <property type="match status" value="1"/>
</dbReference>
<dbReference type="InterPro" id="IPR014729">
    <property type="entry name" value="Rossmann-like_a/b/a_fold"/>
</dbReference>
<dbReference type="PANTHER" id="PTHR22749:SF6">
    <property type="entry name" value="RIBOFLAVIN KINASE"/>
    <property type="match status" value="1"/>
</dbReference>
<evidence type="ECO:0000256" key="2">
    <source>
        <dbReference type="ARBA" id="ARBA00004726"/>
    </source>
</evidence>
<dbReference type="EMBL" id="CP119075">
    <property type="protein sequence ID" value="WED66716.1"/>
    <property type="molecule type" value="Genomic_DNA"/>
</dbReference>
<keyword evidence="5 15" id="KW-0288">FMN</keyword>
<dbReference type="RefSeq" id="WP_330928878.1">
    <property type="nucleotide sequence ID" value="NZ_CP119075.1"/>
</dbReference>
<dbReference type="GO" id="GO:0009398">
    <property type="term" value="P:FMN biosynthetic process"/>
    <property type="evidence" value="ECO:0007669"/>
    <property type="project" value="UniProtKB-UniRule"/>
</dbReference>
<dbReference type="InterPro" id="IPR023468">
    <property type="entry name" value="Riboflavin_kinase"/>
</dbReference>
<dbReference type="CDD" id="cd02064">
    <property type="entry name" value="FAD_synthetase_N"/>
    <property type="match status" value="1"/>
</dbReference>
<name>A0AAF0CRI2_9BACT</name>
<evidence type="ECO:0000256" key="4">
    <source>
        <dbReference type="ARBA" id="ARBA00022630"/>
    </source>
</evidence>
<comment type="similarity">
    <text evidence="15">Belongs to the ribF family.</text>
</comment>
<evidence type="ECO:0000256" key="7">
    <source>
        <dbReference type="ARBA" id="ARBA00022695"/>
    </source>
</evidence>
<evidence type="ECO:0000256" key="8">
    <source>
        <dbReference type="ARBA" id="ARBA00022741"/>
    </source>
</evidence>
<dbReference type="Gene3D" id="3.40.50.620">
    <property type="entry name" value="HUPs"/>
    <property type="match status" value="1"/>
</dbReference>
<evidence type="ECO:0000256" key="9">
    <source>
        <dbReference type="ARBA" id="ARBA00022777"/>
    </source>
</evidence>
<dbReference type="InterPro" id="IPR002606">
    <property type="entry name" value="Riboflavin_kinase_bac"/>
</dbReference>
<protein>
    <recommendedName>
        <fullName evidence="15">Riboflavin biosynthesis protein</fullName>
    </recommendedName>
    <domain>
        <recommendedName>
            <fullName evidence="15">Riboflavin kinase</fullName>
            <ecNumber evidence="15">2.7.1.26</ecNumber>
        </recommendedName>
        <alternativeName>
            <fullName evidence="15">Flavokinase</fullName>
        </alternativeName>
    </domain>
    <domain>
        <recommendedName>
            <fullName evidence="15">FMN adenylyltransferase</fullName>
            <ecNumber evidence="15">2.7.7.2</ecNumber>
        </recommendedName>
        <alternativeName>
            <fullName evidence="15">FAD pyrophosphorylase</fullName>
        </alternativeName>
        <alternativeName>
            <fullName evidence="15">FAD synthase</fullName>
        </alternativeName>
    </domain>
</protein>
<evidence type="ECO:0000256" key="6">
    <source>
        <dbReference type="ARBA" id="ARBA00022679"/>
    </source>
</evidence>
<evidence type="ECO:0000256" key="3">
    <source>
        <dbReference type="ARBA" id="ARBA00005201"/>
    </source>
</evidence>
<dbReference type="PIRSF" id="PIRSF004491">
    <property type="entry name" value="FAD_Synth"/>
    <property type="match status" value="1"/>
</dbReference>
<dbReference type="GO" id="GO:0009231">
    <property type="term" value="P:riboflavin biosynthetic process"/>
    <property type="evidence" value="ECO:0007669"/>
    <property type="project" value="InterPro"/>
</dbReference>
<dbReference type="SMART" id="SM00904">
    <property type="entry name" value="Flavokinase"/>
    <property type="match status" value="1"/>
</dbReference>
<gene>
    <name evidence="17" type="primary">ribF</name>
    <name evidence="17" type="ORF">PXH66_07620</name>
</gene>
<evidence type="ECO:0000256" key="13">
    <source>
        <dbReference type="ARBA" id="ARBA00047880"/>
    </source>
</evidence>
<evidence type="ECO:0000313" key="17">
    <source>
        <dbReference type="EMBL" id="WED66716.1"/>
    </source>
</evidence>
<dbReference type="GO" id="GO:0005524">
    <property type="term" value="F:ATP binding"/>
    <property type="evidence" value="ECO:0007669"/>
    <property type="project" value="UniProtKB-UniRule"/>
</dbReference>
<dbReference type="AlphaFoldDB" id="A0AAF0CRI2"/>
<evidence type="ECO:0000256" key="15">
    <source>
        <dbReference type="PIRNR" id="PIRNR004491"/>
    </source>
</evidence>
<reference evidence="17" key="1">
    <citation type="submission" date="2023-03" db="EMBL/GenBank/DDBJ databases">
        <title>Lomoglobus Profundus gen. nov., sp. nov., a novel member of the phylum Verrucomicrobia, isolated from deep-marine sediment of South China Sea.</title>
        <authorList>
            <person name="Ahmad T."/>
            <person name="Ishaq S.E."/>
            <person name="Wang F."/>
        </authorList>
    </citation>
    <scope>NUCLEOTIDE SEQUENCE</scope>
    <source>
        <strain evidence="17">LMO-M01</strain>
    </source>
</reference>
<comment type="function">
    <text evidence="1">Catalyzes the phosphorylation of riboflavin to FMN followed by the adenylation of FMN to FAD.</text>
</comment>
<proteinExistence type="inferred from homology"/>
<dbReference type="FunFam" id="3.40.50.620:FF:000021">
    <property type="entry name" value="Riboflavin biosynthesis protein"/>
    <property type="match status" value="1"/>
</dbReference>
<feature type="domain" description="Riboflavin kinase" evidence="16">
    <location>
        <begin position="187"/>
        <end position="316"/>
    </location>
</feature>
<dbReference type="SUPFAM" id="SSF52374">
    <property type="entry name" value="Nucleotidylyl transferase"/>
    <property type="match status" value="1"/>
</dbReference>
<dbReference type="EC" id="2.7.7.2" evidence="15"/>
<dbReference type="GO" id="GO:0006747">
    <property type="term" value="P:FAD biosynthetic process"/>
    <property type="evidence" value="ECO:0007669"/>
    <property type="project" value="UniProtKB-UniRule"/>
</dbReference>
<comment type="pathway">
    <text evidence="2 15">Cofactor biosynthesis; FAD biosynthesis; FAD from FMN: step 1/1.</text>
</comment>
<keyword evidence="9 15" id="KW-0418">Kinase</keyword>
<evidence type="ECO:0000256" key="5">
    <source>
        <dbReference type="ARBA" id="ARBA00022643"/>
    </source>
</evidence>
<sequence length="316" mass="33848">MKISPHIAGLAAASELPARPLHLAIGMFDGVHLGHRAVVEAAVISARRAGGLAAALTFDPHPSRLLRPDKAVPLLLPAREKARRLVATGLDTVITQPFTAEFAAVPADQFVPTLLNALPQLKAIYVGENWRFGRGRSGDVPQLNAAAKAHGLRVYSAPRVNLDGEPISSTRIRAALGAGDMDTVNALLGYTYGCEGTVTPGKRLGRSLGFPTLNLPWAPECAPRLGVYAVRAGSATNPGKMWNGVANFGLRPTVADPATAQPLLEVHLFETPPFDVGDELQVEWCAFLRAEQRFTGVDALREQIGRDRDSAREYFA</sequence>
<dbReference type="InterPro" id="IPR015865">
    <property type="entry name" value="Riboflavin_kinase_bac/euk"/>
</dbReference>
<keyword evidence="7 15" id="KW-0548">Nucleotidyltransferase</keyword>
<evidence type="ECO:0000256" key="11">
    <source>
        <dbReference type="ARBA" id="ARBA00022840"/>
    </source>
</evidence>